<proteinExistence type="predicted"/>
<feature type="transmembrane region" description="Helical" evidence="1">
    <location>
        <begin position="7"/>
        <end position="29"/>
    </location>
</feature>
<keyword evidence="2" id="KW-0378">Hydrolase</keyword>
<feature type="transmembrane region" description="Helical" evidence="1">
    <location>
        <begin position="98"/>
        <end position="131"/>
    </location>
</feature>
<sequence>MSYKKGIAFVSFLISIFAAIIITMDSSLIDNQIGAIAQSFVILIISVIIIHTYLKNEDYSELLPNIINGVLLIGLFLSGVLTYYIVHIEGSHRPDSMIIAVLFLFAFNIYIFLFPFLFCGVVVVVSLVMLWRFIRKYINME</sequence>
<evidence type="ECO:0000313" key="2">
    <source>
        <dbReference type="EMBL" id="MDR6223740.1"/>
    </source>
</evidence>
<dbReference type="AlphaFoldDB" id="A0AA90U0R9"/>
<dbReference type="RefSeq" id="WP_270095440.1">
    <property type="nucleotide sequence ID" value="NZ_JAQFFK010000001.1"/>
</dbReference>
<protein>
    <submittedName>
        <fullName evidence="2">Neutral ceramidase superfamily lipid hydrolase</fullName>
    </submittedName>
</protein>
<dbReference type="GO" id="GO:0016787">
    <property type="term" value="F:hydrolase activity"/>
    <property type="evidence" value="ECO:0007669"/>
    <property type="project" value="UniProtKB-KW"/>
</dbReference>
<keyword evidence="3" id="KW-1185">Reference proteome</keyword>
<comment type="caution">
    <text evidence="2">The sequence shown here is derived from an EMBL/GenBank/DDBJ whole genome shotgun (WGS) entry which is preliminary data.</text>
</comment>
<dbReference type="Proteomes" id="UP001185015">
    <property type="component" value="Unassembled WGS sequence"/>
</dbReference>
<evidence type="ECO:0000256" key="1">
    <source>
        <dbReference type="SAM" id="Phobius"/>
    </source>
</evidence>
<keyword evidence="1" id="KW-0472">Membrane</keyword>
<dbReference type="EMBL" id="JAVDQI010000011">
    <property type="protein sequence ID" value="MDR6223740.1"/>
    <property type="molecule type" value="Genomic_DNA"/>
</dbReference>
<feature type="transmembrane region" description="Helical" evidence="1">
    <location>
        <begin position="35"/>
        <end position="54"/>
    </location>
</feature>
<keyword evidence="1" id="KW-1133">Transmembrane helix</keyword>
<organism evidence="2 3">
    <name type="scientific">Methanococcoides alaskense</name>
    <dbReference type="NCBI Taxonomy" id="325778"/>
    <lineage>
        <taxon>Archaea</taxon>
        <taxon>Methanobacteriati</taxon>
        <taxon>Methanobacteriota</taxon>
        <taxon>Stenosarchaea group</taxon>
        <taxon>Methanomicrobia</taxon>
        <taxon>Methanosarcinales</taxon>
        <taxon>Methanosarcinaceae</taxon>
        <taxon>Methanococcoides</taxon>
    </lineage>
</organism>
<name>A0AA90U0R9_9EURY</name>
<gene>
    <name evidence="2" type="ORF">J2750_002216</name>
</gene>
<evidence type="ECO:0000313" key="3">
    <source>
        <dbReference type="Proteomes" id="UP001185015"/>
    </source>
</evidence>
<keyword evidence="1" id="KW-0812">Transmembrane</keyword>
<feature type="transmembrane region" description="Helical" evidence="1">
    <location>
        <begin position="66"/>
        <end position="86"/>
    </location>
</feature>
<accession>A0AA90U0R9</accession>
<reference evidence="2 3" key="1">
    <citation type="submission" date="2023-07" db="EMBL/GenBank/DDBJ databases">
        <title>Genomic Encyclopedia of Type Strains, Phase IV (KMG-IV): sequencing the most valuable type-strain genomes for metagenomic binning, comparative biology and taxonomic classification.</title>
        <authorList>
            <person name="Goeker M."/>
        </authorList>
    </citation>
    <scope>NUCLEOTIDE SEQUENCE [LARGE SCALE GENOMIC DNA]</scope>
    <source>
        <strain evidence="2 3">DSM 17273</strain>
    </source>
</reference>